<protein>
    <submittedName>
        <fullName evidence="2">Uncharacterized protein</fullName>
    </submittedName>
</protein>
<gene>
    <name evidence="2" type="ORF">JOF29_001247</name>
</gene>
<proteinExistence type="predicted"/>
<evidence type="ECO:0000313" key="2">
    <source>
        <dbReference type="EMBL" id="MBP2350164.1"/>
    </source>
</evidence>
<feature type="region of interest" description="Disordered" evidence="1">
    <location>
        <begin position="1"/>
        <end position="43"/>
    </location>
</feature>
<comment type="caution">
    <text evidence="2">The sequence shown here is derived from an EMBL/GenBank/DDBJ whole genome shotgun (WGS) entry which is preliminary data.</text>
</comment>
<reference evidence="2 3" key="1">
    <citation type="submission" date="2021-03" db="EMBL/GenBank/DDBJ databases">
        <title>Sequencing the genomes of 1000 actinobacteria strains.</title>
        <authorList>
            <person name="Klenk H.-P."/>
        </authorList>
    </citation>
    <scope>NUCLEOTIDE SEQUENCE [LARGE SCALE GENOMIC DNA]</scope>
    <source>
        <strain evidence="2 3">DSM 18824</strain>
    </source>
</reference>
<accession>A0ABS4UEU0</accession>
<organism evidence="2 3">
    <name type="scientific">Kribbella aluminosa</name>
    <dbReference type="NCBI Taxonomy" id="416017"/>
    <lineage>
        <taxon>Bacteria</taxon>
        <taxon>Bacillati</taxon>
        <taxon>Actinomycetota</taxon>
        <taxon>Actinomycetes</taxon>
        <taxon>Propionibacteriales</taxon>
        <taxon>Kribbellaceae</taxon>
        <taxon>Kribbella</taxon>
    </lineage>
</organism>
<evidence type="ECO:0000256" key="1">
    <source>
        <dbReference type="SAM" id="MobiDB-lite"/>
    </source>
</evidence>
<evidence type="ECO:0000313" key="3">
    <source>
        <dbReference type="Proteomes" id="UP000755585"/>
    </source>
</evidence>
<keyword evidence="3" id="KW-1185">Reference proteome</keyword>
<dbReference type="Proteomes" id="UP000755585">
    <property type="component" value="Unassembled WGS sequence"/>
</dbReference>
<name>A0ABS4UEU0_9ACTN</name>
<feature type="compositionally biased region" description="Gly residues" evidence="1">
    <location>
        <begin position="20"/>
        <end position="32"/>
    </location>
</feature>
<dbReference type="EMBL" id="JAGINT010000001">
    <property type="protein sequence ID" value="MBP2350164.1"/>
    <property type="molecule type" value="Genomic_DNA"/>
</dbReference>
<dbReference type="RefSeq" id="WP_209693254.1">
    <property type="nucleotide sequence ID" value="NZ_BAAAVU010000027.1"/>
</dbReference>
<sequence>MSRDNLPEQSRGFPAAQRPAGGGVERSQGGGPTLPTSHQAAPLGFVPSPDRFHWWAELSSDVKSYVERKVGPAVEWWADLHERERDRPYAVVLGPNGLAVTTPKVNQHGQRTQTVHVDTFVPSSLKHAVVQQQPTMPRSGLRSLISPRGGEQQPAAAPQLALTAHMRGILGNLPLEAQQRLQTPFLGSQPVKHYKSYYYGNDEDLDMWLFLAGERTVTFATGHRTLPAGSDPQQAAWRLVCYQADVTRP</sequence>